<comment type="subcellular location">
    <subcellularLocation>
        <location evidence="7">Cell membrane</location>
        <topology evidence="7">Single-pass membrane protein</topology>
    </subcellularLocation>
</comment>
<keyword evidence="9" id="KW-1185">Reference proteome</keyword>
<feature type="transmembrane region" description="Helical" evidence="7">
    <location>
        <begin position="15"/>
        <end position="32"/>
    </location>
</feature>
<comment type="catalytic activity">
    <reaction evidence="7">
        <text>a peptidoglycan chain = a peptidoglycan chain with N-acetyl-1,6-anhydromuramyl-[peptide] at the reducing end + a peptidoglycan chain with N-acetylglucosamine at the non-reducing end.</text>
        <dbReference type="EC" id="4.2.2.29"/>
    </reaction>
</comment>
<dbReference type="GO" id="GO:0071555">
    <property type="term" value="P:cell wall organization"/>
    <property type="evidence" value="ECO:0007669"/>
    <property type="project" value="UniProtKB-KW"/>
</dbReference>
<reference evidence="8 9" key="1">
    <citation type="submission" date="2016-11" db="EMBL/GenBank/DDBJ databases">
        <authorList>
            <person name="Jaros S."/>
            <person name="Januszkiewicz K."/>
            <person name="Wedrychowicz H."/>
        </authorList>
    </citation>
    <scope>NUCLEOTIDE SEQUENCE [LARGE SCALE GENOMIC DNA]</scope>
    <source>
        <strain evidence="8 9">DSM 13106</strain>
    </source>
</reference>
<evidence type="ECO:0000256" key="7">
    <source>
        <dbReference type="HAMAP-Rule" id="MF_02065"/>
    </source>
</evidence>
<dbReference type="Proteomes" id="UP000184389">
    <property type="component" value="Unassembled WGS sequence"/>
</dbReference>
<dbReference type="OrthoDB" id="9814591at2"/>
<dbReference type="InterPro" id="IPR003770">
    <property type="entry name" value="MLTG-like"/>
</dbReference>
<sequence>MSESANKKKGKKNKIIFLFLLLFIFIGMRVYYKNSLESVSSENPVDIDIDIPMGSSTARIAGILKREGLIKDKNVFRYVVKNLGLDGKLKAGEYTLNTGMDVSQIIENLSMGGENKNIVKFTIPEGFELKQIGSRLAEMNLVDEKKFMALTKNARKYGDKYPFLKAVPKEQSLEGYLFPATYTVKIDSTEEEIIEKMLDKFEEVYEDDIKDNLTNNELSLNEMVTLASIVEREAKVDEERDIISAVFYNRIKKGMLLESCATVQYALGERKEKLTYNDLKINSIYNTYTHKGLPPGPIASPGLKSLQAAMHPADVDYLFFVSNGDGTHTFSTNYKDHINAQKKK</sequence>
<proteinExistence type="inferred from homology"/>
<evidence type="ECO:0000256" key="1">
    <source>
        <dbReference type="ARBA" id="ARBA00022475"/>
    </source>
</evidence>
<name>A0A1M5UBW3_9FIRM</name>
<dbReference type="GO" id="GO:0008932">
    <property type="term" value="F:lytic endotransglycosylase activity"/>
    <property type="evidence" value="ECO:0007669"/>
    <property type="project" value="UniProtKB-UniRule"/>
</dbReference>
<dbReference type="NCBIfam" id="TIGR00247">
    <property type="entry name" value="endolytic transglycosylase MltG"/>
    <property type="match status" value="1"/>
</dbReference>
<dbReference type="PANTHER" id="PTHR30518">
    <property type="entry name" value="ENDOLYTIC MUREIN TRANSGLYCOSYLASE"/>
    <property type="match status" value="1"/>
</dbReference>
<organism evidence="8 9">
    <name type="scientific">Sporanaerobacter acetigenes DSM 13106</name>
    <dbReference type="NCBI Taxonomy" id="1123281"/>
    <lineage>
        <taxon>Bacteria</taxon>
        <taxon>Bacillati</taxon>
        <taxon>Bacillota</taxon>
        <taxon>Tissierellia</taxon>
        <taxon>Tissierellales</taxon>
        <taxon>Sporanaerobacteraceae</taxon>
        <taxon>Sporanaerobacter</taxon>
    </lineage>
</organism>
<evidence type="ECO:0000256" key="4">
    <source>
        <dbReference type="ARBA" id="ARBA00023136"/>
    </source>
</evidence>
<dbReference type="RefSeq" id="WP_072743175.1">
    <property type="nucleotide sequence ID" value="NZ_FQXR01000003.1"/>
</dbReference>
<keyword evidence="5 7" id="KW-0456">Lyase</keyword>
<evidence type="ECO:0000313" key="9">
    <source>
        <dbReference type="Proteomes" id="UP000184389"/>
    </source>
</evidence>
<dbReference type="GO" id="GO:0005886">
    <property type="term" value="C:plasma membrane"/>
    <property type="evidence" value="ECO:0007669"/>
    <property type="project" value="UniProtKB-SubCell"/>
</dbReference>
<dbReference type="EC" id="4.2.2.29" evidence="7"/>
<keyword evidence="6 7" id="KW-0961">Cell wall biogenesis/degradation</keyword>
<dbReference type="EMBL" id="FQXR01000003">
    <property type="protein sequence ID" value="SHH60504.1"/>
    <property type="molecule type" value="Genomic_DNA"/>
</dbReference>
<comment type="function">
    <text evidence="7">Functions as a peptidoglycan terminase that cleaves nascent peptidoglycan strands endolytically to terminate their elongation.</text>
</comment>
<feature type="site" description="Important for catalytic activity" evidence="7">
    <location>
        <position position="233"/>
    </location>
</feature>
<dbReference type="Gene3D" id="3.30.1490.480">
    <property type="entry name" value="Endolytic murein transglycosylase"/>
    <property type="match status" value="2"/>
</dbReference>
<keyword evidence="1 7" id="KW-1003">Cell membrane</keyword>
<evidence type="ECO:0000256" key="2">
    <source>
        <dbReference type="ARBA" id="ARBA00022692"/>
    </source>
</evidence>
<comment type="similarity">
    <text evidence="7">Belongs to the transglycosylase MltG family.</text>
</comment>
<evidence type="ECO:0000256" key="3">
    <source>
        <dbReference type="ARBA" id="ARBA00022989"/>
    </source>
</evidence>
<dbReference type="AlphaFoldDB" id="A0A1M5UBW3"/>
<dbReference type="Pfam" id="PF02618">
    <property type="entry name" value="YceG"/>
    <property type="match status" value="1"/>
</dbReference>
<accession>A0A1M5UBW3</accession>
<keyword evidence="3 7" id="KW-1133">Transmembrane helix</keyword>
<evidence type="ECO:0000256" key="6">
    <source>
        <dbReference type="ARBA" id="ARBA00023316"/>
    </source>
</evidence>
<keyword evidence="4 7" id="KW-0472">Membrane</keyword>
<gene>
    <name evidence="7" type="primary">mltG</name>
    <name evidence="8" type="ORF">SAMN02745180_00591</name>
</gene>
<evidence type="ECO:0000313" key="8">
    <source>
        <dbReference type="EMBL" id="SHH60504.1"/>
    </source>
</evidence>
<dbReference type="HAMAP" id="MF_02065">
    <property type="entry name" value="MltG"/>
    <property type="match status" value="1"/>
</dbReference>
<protein>
    <recommendedName>
        <fullName evidence="7">Endolytic murein transglycosylase</fullName>
        <ecNumber evidence="7">4.2.2.29</ecNumber>
    </recommendedName>
    <alternativeName>
        <fullName evidence="7">Peptidoglycan lytic transglycosylase</fullName>
    </alternativeName>
    <alternativeName>
        <fullName evidence="7">Peptidoglycan polymerization terminase</fullName>
    </alternativeName>
</protein>
<dbReference type="STRING" id="1123281.SAMN02745180_00591"/>
<evidence type="ECO:0000256" key="5">
    <source>
        <dbReference type="ARBA" id="ARBA00023239"/>
    </source>
</evidence>
<keyword evidence="2 7" id="KW-0812">Transmembrane</keyword>
<dbReference type="CDD" id="cd08010">
    <property type="entry name" value="MltG_like"/>
    <property type="match status" value="1"/>
</dbReference>
<dbReference type="GO" id="GO:0009252">
    <property type="term" value="P:peptidoglycan biosynthetic process"/>
    <property type="evidence" value="ECO:0007669"/>
    <property type="project" value="UniProtKB-UniRule"/>
</dbReference>
<dbReference type="PANTHER" id="PTHR30518:SF2">
    <property type="entry name" value="ENDOLYTIC MUREIN TRANSGLYCOSYLASE"/>
    <property type="match status" value="1"/>
</dbReference>
<dbReference type="Gene3D" id="3.30.160.60">
    <property type="entry name" value="Classic Zinc Finger"/>
    <property type="match status" value="1"/>
</dbReference>